<feature type="compositionally biased region" description="Basic and acidic residues" evidence="1">
    <location>
        <begin position="379"/>
        <end position="392"/>
    </location>
</feature>
<dbReference type="CDD" id="cd00167">
    <property type="entry name" value="SANT"/>
    <property type="match status" value="1"/>
</dbReference>
<feature type="region of interest" description="Disordered" evidence="1">
    <location>
        <begin position="1"/>
        <end position="78"/>
    </location>
</feature>
<feature type="region of interest" description="Disordered" evidence="1">
    <location>
        <begin position="685"/>
        <end position="704"/>
    </location>
</feature>
<protein>
    <recommendedName>
        <fullName evidence="2">Myb-like domain-containing protein</fullName>
    </recommendedName>
</protein>
<feature type="compositionally biased region" description="Low complexity" evidence="1">
    <location>
        <begin position="622"/>
        <end position="633"/>
    </location>
</feature>
<keyword evidence="4" id="KW-1185">Reference proteome</keyword>
<name>A0A5N6V7K7_ASPTM</name>
<evidence type="ECO:0000256" key="1">
    <source>
        <dbReference type="SAM" id="MobiDB-lite"/>
    </source>
</evidence>
<proteinExistence type="predicted"/>
<feature type="compositionally biased region" description="Basic and acidic residues" evidence="1">
    <location>
        <begin position="31"/>
        <end position="40"/>
    </location>
</feature>
<feature type="region of interest" description="Disordered" evidence="1">
    <location>
        <begin position="147"/>
        <end position="512"/>
    </location>
</feature>
<accession>A0A5N6V7K7</accession>
<dbReference type="SUPFAM" id="SSF46689">
    <property type="entry name" value="Homeodomain-like"/>
    <property type="match status" value="1"/>
</dbReference>
<evidence type="ECO:0000313" key="3">
    <source>
        <dbReference type="EMBL" id="KAE8166992.1"/>
    </source>
</evidence>
<feature type="domain" description="Myb-like" evidence="2">
    <location>
        <begin position="84"/>
        <end position="132"/>
    </location>
</feature>
<feature type="region of interest" description="Disordered" evidence="1">
    <location>
        <begin position="524"/>
        <end position="670"/>
    </location>
</feature>
<dbReference type="EMBL" id="ML738591">
    <property type="protein sequence ID" value="KAE8166992.1"/>
    <property type="molecule type" value="Genomic_DNA"/>
</dbReference>
<feature type="compositionally biased region" description="Polar residues" evidence="1">
    <location>
        <begin position="500"/>
        <end position="512"/>
    </location>
</feature>
<feature type="compositionally biased region" description="Polar residues" evidence="1">
    <location>
        <begin position="66"/>
        <end position="75"/>
    </location>
</feature>
<feature type="compositionally biased region" description="Low complexity" evidence="1">
    <location>
        <begin position="580"/>
        <end position="600"/>
    </location>
</feature>
<feature type="compositionally biased region" description="Low complexity" evidence="1">
    <location>
        <begin position="685"/>
        <end position="701"/>
    </location>
</feature>
<gene>
    <name evidence="3" type="ORF">BDV40DRAFT_253970</name>
</gene>
<feature type="compositionally biased region" description="Polar residues" evidence="1">
    <location>
        <begin position="281"/>
        <end position="299"/>
    </location>
</feature>
<dbReference type="AlphaFoldDB" id="A0A5N6V7K7"/>
<organism evidence="3 4">
    <name type="scientific">Aspergillus tamarii</name>
    <dbReference type="NCBI Taxonomy" id="41984"/>
    <lineage>
        <taxon>Eukaryota</taxon>
        <taxon>Fungi</taxon>
        <taxon>Dikarya</taxon>
        <taxon>Ascomycota</taxon>
        <taxon>Pezizomycotina</taxon>
        <taxon>Eurotiomycetes</taxon>
        <taxon>Eurotiomycetidae</taxon>
        <taxon>Eurotiales</taxon>
        <taxon>Aspergillaceae</taxon>
        <taxon>Aspergillus</taxon>
        <taxon>Aspergillus subgen. Circumdati</taxon>
    </lineage>
</organism>
<dbReference type="SMART" id="SM00717">
    <property type="entry name" value="SANT"/>
    <property type="match status" value="1"/>
</dbReference>
<dbReference type="Proteomes" id="UP000326950">
    <property type="component" value="Unassembled WGS sequence"/>
</dbReference>
<dbReference type="InterPro" id="IPR009057">
    <property type="entry name" value="Homeodomain-like_sf"/>
</dbReference>
<evidence type="ECO:0000259" key="2">
    <source>
        <dbReference type="SMART" id="SM00717"/>
    </source>
</evidence>
<reference evidence="3 4" key="1">
    <citation type="submission" date="2019-04" db="EMBL/GenBank/DDBJ databases">
        <title>Friends and foes A comparative genomics study of 23 Aspergillus species from section Flavi.</title>
        <authorList>
            <consortium name="DOE Joint Genome Institute"/>
            <person name="Kjaerbolling I."/>
            <person name="Vesth T."/>
            <person name="Frisvad J.C."/>
            <person name="Nybo J.L."/>
            <person name="Theobald S."/>
            <person name="Kildgaard S."/>
            <person name="Isbrandt T."/>
            <person name="Kuo A."/>
            <person name="Sato A."/>
            <person name="Lyhne E.K."/>
            <person name="Kogle M.E."/>
            <person name="Wiebenga A."/>
            <person name="Kun R.S."/>
            <person name="Lubbers R.J."/>
            <person name="Makela M.R."/>
            <person name="Barry K."/>
            <person name="Chovatia M."/>
            <person name="Clum A."/>
            <person name="Daum C."/>
            <person name="Haridas S."/>
            <person name="He G."/>
            <person name="LaButti K."/>
            <person name="Lipzen A."/>
            <person name="Mondo S."/>
            <person name="Riley R."/>
            <person name="Salamov A."/>
            <person name="Simmons B.A."/>
            <person name="Magnuson J.K."/>
            <person name="Henrissat B."/>
            <person name="Mortensen U.H."/>
            <person name="Larsen T.O."/>
            <person name="Devries R.P."/>
            <person name="Grigoriev I.V."/>
            <person name="Machida M."/>
            <person name="Baker S.E."/>
            <person name="Andersen M.R."/>
        </authorList>
    </citation>
    <scope>NUCLEOTIDE SEQUENCE [LARGE SCALE GENOMIC DNA]</scope>
    <source>
        <strain evidence="3 4">CBS 117626</strain>
    </source>
</reference>
<feature type="compositionally biased region" description="Polar residues" evidence="1">
    <location>
        <begin position="641"/>
        <end position="661"/>
    </location>
</feature>
<sequence>MAPIAPSVGTIPKLEVPEPSMDGANEAAMVRAREASEKPVAEVPPRARSGRGRQKEGVLVFESAEQETPTTTRQSEVGYGSLQPTSYWSVPEQRDFPQLLAHFGRDFEGISNFMKTKTTVMVKNYFQRRIDSGQKDFEDIVADAEHKKARGERTGPLPAAPNIASRRRYEATPSSIIMPRPLAPHTEAAAPEPDETRVVSKSKHAAPSPQTVPLHARPPPEKERNVSRYPPLAQASTPMAPGPAFSDEFSRARAHQASLPPRAPGPRLGYFQEERREIPTTVLSHTTTRPQETSISARQTPVPAPEMARMEPLHSQGYRTPGVDVHGSPLIQTQGTLPPTQQSYIQHQPQPSLMPTGSNSRQPSLTKPPSSPAQPLQKQEQDISPIRHDHISQRPYYPLPGQQVGLSQPPPVLSPPKETLQPAPIAPEPEAPRQVPAKRSNILSILNDEPEEPQPRKRFASDQASNHTGTAASPSRPVYTGSHSYSQAAAASRQEETHSAMPTQKTPVYVQQTQYLPQSRGYVDYQSYTPVPGSSGAPANNDWMARFDPRGQQQQQQPPPPQQQSSRPSGTLAPQPPYSPYTSSQSLSGPGPSLPNLSAPSPVPTPSPAPSQRASYHTTVYAPSPAAHAQAAAVGSRDLGAQNQMFRPTIGSPTPRTNTIAYGSRQGPPTPIQSPANLLGMSRPPASAAYATPTSATPAPTHVSAQQHHNGHQTYQQHVQTMVSGAHQQPPHRSALGLAGAHYGHNTPPPQAQASRAAGLPGPPHQAMSMGRSYTPPAILHPNPAGGLSYAPGGPQAVGAVHPLQARGHVSGTLGEVVPGPHGAPGHHRVYSQGSNAGPLPGSLTPQHPSR</sequence>
<feature type="region of interest" description="Disordered" evidence="1">
    <location>
        <begin position="817"/>
        <end position="851"/>
    </location>
</feature>
<dbReference type="Gene3D" id="1.10.10.60">
    <property type="entry name" value="Homeodomain-like"/>
    <property type="match status" value="1"/>
</dbReference>
<feature type="compositionally biased region" description="Polar residues" evidence="1">
    <location>
        <begin position="330"/>
        <end position="378"/>
    </location>
</feature>
<evidence type="ECO:0000313" key="4">
    <source>
        <dbReference type="Proteomes" id="UP000326950"/>
    </source>
</evidence>
<feature type="compositionally biased region" description="Polar residues" evidence="1">
    <location>
        <begin position="462"/>
        <end position="473"/>
    </location>
</feature>
<dbReference type="InterPro" id="IPR001005">
    <property type="entry name" value="SANT/Myb"/>
</dbReference>
<feature type="region of interest" description="Disordered" evidence="1">
    <location>
        <begin position="744"/>
        <end position="768"/>
    </location>
</feature>
<dbReference type="OrthoDB" id="6133115at2759"/>